<name>A0A915BGF5_PARUN</name>
<evidence type="ECO:0000256" key="2">
    <source>
        <dbReference type="SAM" id="Phobius"/>
    </source>
</evidence>
<accession>A0A915BGF5</accession>
<proteinExistence type="predicted"/>
<keyword evidence="3" id="KW-1185">Reference proteome</keyword>
<evidence type="ECO:0000256" key="1">
    <source>
        <dbReference type="SAM" id="Coils"/>
    </source>
</evidence>
<keyword evidence="2" id="KW-0812">Transmembrane</keyword>
<feature type="coiled-coil region" evidence="1">
    <location>
        <begin position="3"/>
        <end position="39"/>
    </location>
</feature>
<dbReference type="WBParaSite" id="PgR039_g035_t03">
    <property type="protein sequence ID" value="PgR039_g035_t03"/>
    <property type="gene ID" value="PgR039_g035"/>
</dbReference>
<feature type="transmembrane region" description="Helical" evidence="2">
    <location>
        <begin position="68"/>
        <end position="85"/>
    </location>
</feature>
<keyword evidence="2" id="KW-0472">Membrane</keyword>
<keyword evidence="1" id="KW-0175">Coiled coil</keyword>
<sequence>MMREVEQSKKREAESKKRCAELEESLEKKMKEVQENERKLVGHCDNWRCSCYYERSMFYLQIRGSEGVAMYLGCLVVFGILRTFCMI</sequence>
<evidence type="ECO:0000313" key="4">
    <source>
        <dbReference type="WBParaSite" id="PgR039_g035_t03"/>
    </source>
</evidence>
<organism evidence="3 4">
    <name type="scientific">Parascaris univalens</name>
    <name type="common">Nematode worm</name>
    <dbReference type="NCBI Taxonomy" id="6257"/>
    <lineage>
        <taxon>Eukaryota</taxon>
        <taxon>Metazoa</taxon>
        <taxon>Ecdysozoa</taxon>
        <taxon>Nematoda</taxon>
        <taxon>Chromadorea</taxon>
        <taxon>Rhabditida</taxon>
        <taxon>Spirurina</taxon>
        <taxon>Ascaridomorpha</taxon>
        <taxon>Ascaridoidea</taxon>
        <taxon>Ascarididae</taxon>
        <taxon>Parascaris</taxon>
    </lineage>
</organism>
<keyword evidence="2" id="KW-1133">Transmembrane helix</keyword>
<dbReference type="AlphaFoldDB" id="A0A915BGF5"/>
<dbReference type="Proteomes" id="UP000887569">
    <property type="component" value="Unplaced"/>
</dbReference>
<evidence type="ECO:0000313" key="3">
    <source>
        <dbReference type="Proteomes" id="UP000887569"/>
    </source>
</evidence>
<reference evidence="4" key="1">
    <citation type="submission" date="2022-11" db="UniProtKB">
        <authorList>
            <consortium name="WormBaseParasite"/>
        </authorList>
    </citation>
    <scope>IDENTIFICATION</scope>
</reference>
<protein>
    <submittedName>
        <fullName evidence="4">OTU domain-containing protein</fullName>
    </submittedName>
</protein>